<dbReference type="PANTHER" id="PTHR13817">
    <property type="entry name" value="TITIN"/>
    <property type="match status" value="1"/>
</dbReference>
<dbReference type="Proteomes" id="UP000762676">
    <property type="component" value="Unassembled WGS sequence"/>
</dbReference>
<dbReference type="PANTHER" id="PTHR13817:SF166">
    <property type="entry name" value="NEURONAL IGCAM-RELATED"/>
    <property type="match status" value="1"/>
</dbReference>
<feature type="domain" description="Fibronectin type-III" evidence="12">
    <location>
        <begin position="327"/>
        <end position="424"/>
    </location>
</feature>
<dbReference type="GO" id="GO:0016020">
    <property type="term" value="C:membrane"/>
    <property type="evidence" value="ECO:0007669"/>
    <property type="project" value="UniProtKB-SubCell"/>
</dbReference>
<dbReference type="InterPro" id="IPR036116">
    <property type="entry name" value="FN3_sf"/>
</dbReference>
<keyword evidence="4" id="KW-0677">Repeat</keyword>
<evidence type="ECO:0000256" key="1">
    <source>
        <dbReference type="ARBA" id="ARBA00004479"/>
    </source>
</evidence>
<dbReference type="EMBL" id="BMAT01008265">
    <property type="protein sequence ID" value="GFR81377.1"/>
    <property type="molecule type" value="Genomic_DNA"/>
</dbReference>
<dbReference type="SUPFAM" id="SSF49265">
    <property type="entry name" value="Fibronectin type III"/>
    <property type="match status" value="3"/>
</dbReference>
<comment type="subcellular location">
    <subcellularLocation>
        <location evidence="1">Membrane</location>
        <topology evidence="1">Single-pass type I membrane protein</topology>
    </subcellularLocation>
</comment>
<feature type="compositionally biased region" description="Polar residues" evidence="10">
    <location>
        <begin position="496"/>
        <end position="524"/>
    </location>
</feature>
<dbReference type="InterPro" id="IPR013783">
    <property type="entry name" value="Ig-like_fold"/>
</dbReference>
<keyword evidence="14" id="KW-1185">Reference proteome</keyword>
<name>A0AAV4G7H7_9GAST</name>
<evidence type="ECO:0000256" key="7">
    <source>
        <dbReference type="ARBA" id="ARBA00023157"/>
    </source>
</evidence>
<evidence type="ECO:0000256" key="8">
    <source>
        <dbReference type="ARBA" id="ARBA00023180"/>
    </source>
</evidence>
<proteinExistence type="predicted"/>
<evidence type="ECO:0000259" key="12">
    <source>
        <dbReference type="PROSITE" id="PS50853"/>
    </source>
</evidence>
<keyword evidence="6 11" id="KW-0472">Membrane</keyword>
<feature type="transmembrane region" description="Helical" evidence="11">
    <location>
        <begin position="444"/>
        <end position="467"/>
    </location>
</feature>
<dbReference type="Pfam" id="PF06583">
    <property type="entry name" value="Neogenin_C"/>
    <property type="match status" value="2"/>
</dbReference>
<accession>A0AAV4G7H7</accession>
<keyword evidence="8" id="KW-0325">Glycoprotein</keyword>
<dbReference type="Gene3D" id="2.60.40.10">
    <property type="entry name" value="Immunoglobulins"/>
    <property type="match status" value="5"/>
</dbReference>
<comment type="caution">
    <text evidence="13">The sequence shown here is derived from an EMBL/GenBank/DDBJ whole genome shotgun (WGS) entry which is preliminary data.</text>
</comment>
<dbReference type="CDD" id="cd00063">
    <property type="entry name" value="FN3"/>
    <property type="match status" value="4"/>
</dbReference>
<evidence type="ECO:0000256" key="4">
    <source>
        <dbReference type="ARBA" id="ARBA00022737"/>
    </source>
</evidence>
<keyword evidence="5 11" id="KW-1133">Transmembrane helix</keyword>
<feature type="domain" description="Fibronectin type-III" evidence="12">
    <location>
        <begin position="145"/>
        <end position="238"/>
    </location>
</feature>
<keyword evidence="9" id="KW-0393">Immunoglobulin domain</keyword>
<dbReference type="FunFam" id="2.60.40.10:FF:000036">
    <property type="entry name" value="receptor-type tyrosine-protein phosphatase delta isoform X1"/>
    <property type="match status" value="1"/>
</dbReference>
<dbReference type="InterPro" id="IPR003961">
    <property type="entry name" value="FN3_dom"/>
</dbReference>
<feature type="domain" description="Fibronectin type-III" evidence="12">
    <location>
        <begin position="43"/>
        <end position="138"/>
    </location>
</feature>
<evidence type="ECO:0000313" key="13">
    <source>
        <dbReference type="EMBL" id="GFR81377.1"/>
    </source>
</evidence>
<feature type="domain" description="Fibronectin type-III" evidence="12">
    <location>
        <begin position="1"/>
        <end position="38"/>
    </location>
</feature>
<dbReference type="PROSITE" id="PS50853">
    <property type="entry name" value="FN3"/>
    <property type="match status" value="4"/>
</dbReference>
<dbReference type="SMART" id="SM00060">
    <property type="entry name" value="FN3"/>
    <property type="match status" value="4"/>
</dbReference>
<evidence type="ECO:0000256" key="2">
    <source>
        <dbReference type="ARBA" id="ARBA00022692"/>
    </source>
</evidence>
<feature type="compositionally biased region" description="Polar residues" evidence="10">
    <location>
        <begin position="695"/>
        <end position="714"/>
    </location>
</feature>
<feature type="compositionally biased region" description="Basic and acidic residues" evidence="10">
    <location>
        <begin position="715"/>
        <end position="726"/>
    </location>
</feature>
<sequence>MRLRKLDEYTKYNIRVAAVNSQGMGLSTPEKEAMTFSDRPSEPPRNFTLEVSSSTSLIVRWQPPPQSAQNGIITGYKIRRRRKGDKQKGETETTSGDRNNYALIDLKKGTEYQVRVAAMTANGTGPHTPWLTAATFSEEFTENQAPDQPAGLSIIVKARSIDVSWLPPPNNVLVREYILGYGKLIPDVYKKSLPPDVHRYVIENLNPNTHYILNIQAKNKKGLSPQKLETVTTLIKDVTEVGEGSRGLTAGLRLNCSSRGLVSLGVVSVVESCVKKSVQVRRQNTLIKDLRPFTKYEFCVKVTKGDRESDFSMTVIAVTDERAPSTEPKDVTPAPLPDNPLAISLSWQPPSRPNGRITDYLIYYTIDLHAEDKVWPVEGVEGNSLTTLIDNLTPDTTYYFKVQARNSKGKGPKSKAVKYVTPPAPQTEPTGEEEEEGLGISLPIIAGACIAVIFLISIFSLGIYYLCKRRSQPSGLTKSPKGPPPQSVKPPDLWTHQPSNLELNKLGRSNRSESSASVATSTIRRGSRGSGDHTDDQGSTLDRRRNSYVGEGGYQSSGEERYQPIQPRNLIRPKPVMMPIDGPGGFRDPMGVPGSGPPTPMLQYGDAPGGPLPMRPIYPRTQYSAQYGAPYSNPARVNAGDLPHSCPNNGKPLTVVAETDKDGDLPSSMEDSFNSRIGYVKPQQNISPYRKPNAPVTSTPHKGQRTPVSFNSKSPETKLKKEEADLSKSLSTEELTAEMANLEGLMKDLNAITQQEFEC</sequence>
<evidence type="ECO:0000256" key="3">
    <source>
        <dbReference type="ARBA" id="ARBA00022729"/>
    </source>
</evidence>
<feature type="region of interest" description="Disordered" evidence="10">
    <location>
        <begin position="472"/>
        <end position="575"/>
    </location>
</feature>
<evidence type="ECO:0000256" key="6">
    <source>
        <dbReference type="ARBA" id="ARBA00023136"/>
    </source>
</evidence>
<dbReference type="Pfam" id="PF00041">
    <property type="entry name" value="fn3"/>
    <property type="match status" value="3"/>
</dbReference>
<evidence type="ECO:0000256" key="11">
    <source>
        <dbReference type="SAM" id="Phobius"/>
    </source>
</evidence>
<organism evidence="13 14">
    <name type="scientific">Elysia marginata</name>
    <dbReference type="NCBI Taxonomy" id="1093978"/>
    <lineage>
        <taxon>Eukaryota</taxon>
        <taxon>Metazoa</taxon>
        <taxon>Spiralia</taxon>
        <taxon>Lophotrochozoa</taxon>
        <taxon>Mollusca</taxon>
        <taxon>Gastropoda</taxon>
        <taxon>Heterobranchia</taxon>
        <taxon>Euthyneura</taxon>
        <taxon>Panpulmonata</taxon>
        <taxon>Sacoglossa</taxon>
        <taxon>Placobranchoidea</taxon>
        <taxon>Plakobranchidae</taxon>
        <taxon>Elysia</taxon>
    </lineage>
</organism>
<keyword evidence="7" id="KW-1015">Disulfide bond</keyword>
<evidence type="ECO:0000313" key="14">
    <source>
        <dbReference type="Proteomes" id="UP000762676"/>
    </source>
</evidence>
<gene>
    <name evidence="13" type="ORF">ElyMa_004068300</name>
</gene>
<dbReference type="PRINTS" id="PR00014">
    <property type="entry name" value="FNTYPEIII"/>
</dbReference>
<evidence type="ECO:0000256" key="5">
    <source>
        <dbReference type="ARBA" id="ARBA00022989"/>
    </source>
</evidence>
<dbReference type="InterPro" id="IPR010560">
    <property type="entry name" value="Neogenin_C"/>
</dbReference>
<dbReference type="InterPro" id="IPR050964">
    <property type="entry name" value="Striated_Muscle_Regulatory"/>
</dbReference>
<feature type="region of interest" description="Disordered" evidence="10">
    <location>
        <begin position="407"/>
        <end position="435"/>
    </location>
</feature>
<evidence type="ECO:0000256" key="10">
    <source>
        <dbReference type="SAM" id="MobiDB-lite"/>
    </source>
</evidence>
<feature type="compositionally biased region" description="Basic and acidic residues" evidence="10">
    <location>
        <begin position="530"/>
        <end position="545"/>
    </location>
</feature>
<feature type="compositionally biased region" description="Basic residues" evidence="10">
    <location>
        <begin position="407"/>
        <end position="416"/>
    </location>
</feature>
<evidence type="ECO:0000256" key="9">
    <source>
        <dbReference type="ARBA" id="ARBA00023319"/>
    </source>
</evidence>
<keyword evidence="2 11" id="KW-0812">Transmembrane</keyword>
<dbReference type="FunFam" id="2.60.40.10:FF:000551">
    <property type="entry name" value="Protogenin A"/>
    <property type="match status" value="1"/>
</dbReference>
<protein>
    <submittedName>
        <fullName evidence="13">Aplysia DCC-like protein</fullName>
    </submittedName>
</protein>
<reference evidence="13 14" key="1">
    <citation type="journal article" date="2021" name="Elife">
        <title>Chloroplast acquisition without the gene transfer in kleptoplastic sea slugs, Plakobranchus ocellatus.</title>
        <authorList>
            <person name="Maeda T."/>
            <person name="Takahashi S."/>
            <person name="Yoshida T."/>
            <person name="Shimamura S."/>
            <person name="Takaki Y."/>
            <person name="Nagai Y."/>
            <person name="Toyoda A."/>
            <person name="Suzuki Y."/>
            <person name="Arimoto A."/>
            <person name="Ishii H."/>
            <person name="Satoh N."/>
            <person name="Nishiyama T."/>
            <person name="Hasebe M."/>
            <person name="Maruyama T."/>
            <person name="Minagawa J."/>
            <person name="Obokata J."/>
            <person name="Shigenobu S."/>
        </authorList>
    </citation>
    <scope>NUCLEOTIDE SEQUENCE [LARGE SCALE GENOMIC DNA]</scope>
</reference>
<dbReference type="AlphaFoldDB" id="A0AAV4G7H7"/>
<feature type="region of interest" description="Disordered" evidence="10">
    <location>
        <begin position="681"/>
        <end position="732"/>
    </location>
</feature>
<keyword evidence="3" id="KW-0732">Signal</keyword>